<comment type="caution">
    <text evidence="2">The sequence shown here is derived from an EMBL/GenBank/DDBJ whole genome shotgun (WGS) entry which is preliminary data.</text>
</comment>
<dbReference type="InterPro" id="IPR007296">
    <property type="entry name" value="DUF403"/>
</dbReference>
<gene>
    <name evidence="2" type="ORF">BV97_00191</name>
</gene>
<protein>
    <recommendedName>
        <fullName evidence="1">DUF403 domain-containing protein</fullName>
    </recommendedName>
</protein>
<sequence>MLGRGANGVYWMSRYLERAENTARLIDVGFHLALTRGSRQSQDEEWKSVLTTTGQLEAYCEAHSEFTGPQVFNFLLREKDNPGSVLAMVENARTNARVVRTSLTNAVWETTNEGWMNLRELLARPVRETSLGEVLREIRRTGTLVRGALEGTMLRNEVFNFSRIGTFIERADNTARILDVKYYVLLPSAAWVGSSLDNVQWDTLLRSVAGNRAYSWLNAGSMDPRGIAKFLILDGQFPRSLVFCYDKIRSNMAGLAKEYGVEVPAHELLRDAGARLHQTSIEEIFETGLHEFLQDFIGKTIEISSAIAADYRFSE</sequence>
<dbReference type="Pfam" id="PF04168">
    <property type="entry name" value="Alpha-E"/>
    <property type="match status" value="1"/>
</dbReference>
<dbReference type="PATRIC" id="fig|158500.4.peg.200"/>
<dbReference type="STRING" id="158500.BES08_01035"/>
<evidence type="ECO:0000313" key="2">
    <source>
        <dbReference type="EMBL" id="EZP84440.1"/>
    </source>
</evidence>
<dbReference type="PANTHER" id="PTHR34595:SF7">
    <property type="entry name" value="SLL1039 PROTEIN"/>
    <property type="match status" value="1"/>
</dbReference>
<name>A0A031K5B5_9SPHN</name>
<reference evidence="2 3" key="1">
    <citation type="submission" date="2014-03" db="EMBL/GenBank/DDBJ databases">
        <title>Whole genome sequence of Novosphingobium resinovorum KF1.</title>
        <authorList>
            <person name="Gan H.M."/>
            <person name="Gan H.Y."/>
            <person name="Chew T.H."/>
            <person name="Savka M.A."/>
        </authorList>
    </citation>
    <scope>NUCLEOTIDE SEQUENCE [LARGE SCALE GENOMIC DNA]</scope>
    <source>
        <strain evidence="2 3">KF1</strain>
    </source>
</reference>
<dbReference type="InterPro" id="IPR051680">
    <property type="entry name" value="ATP-dep_Glu-Cys_Ligase-2"/>
</dbReference>
<dbReference type="Proteomes" id="UP000024329">
    <property type="component" value="Unassembled WGS sequence"/>
</dbReference>
<evidence type="ECO:0000313" key="3">
    <source>
        <dbReference type="Proteomes" id="UP000024329"/>
    </source>
</evidence>
<dbReference type="AlphaFoldDB" id="A0A031K5B5"/>
<accession>A0A031K5B5</accession>
<feature type="domain" description="DUF403" evidence="1">
    <location>
        <begin position="1"/>
        <end position="311"/>
    </location>
</feature>
<evidence type="ECO:0000259" key="1">
    <source>
        <dbReference type="Pfam" id="PF04168"/>
    </source>
</evidence>
<dbReference type="PANTHER" id="PTHR34595">
    <property type="entry name" value="BLR5612 PROTEIN"/>
    <property type="match status" value="1"/>
</dbReference>
<dbReference type="EMBL" id="JFYZ01000001">
    <property type="protein sequence ID" value="EZP84440.1"/>
    <property type="molecule type" value="Genomic_DNA"/>
</dbReference>
<organism evidence="2 3">
    <name type="scientific">Novosphingobium resinovorum</name>
    <dbReference type="NCBI Taxonomy" id="158500"/>
    <lineage>
        <taxon>Bacteria</taxon>
        <taxon>Pseudomonadati</taxon>
        <taxon>Pseudomonadota</taxon>
        <taxon>Alphaproteobacteria</taxon>
        <taxon>Sphingomonadales</taxon>
        <taxon>Sphingomonadaceae</taxon>
        <taxon>Novosphingobium</taxon>
    </lineage>
</organism>
<dbReference type="RefSeq" id="WP_008829099.1">
    <property type="nucleotide sequence ID" value="NZ_JFYZ01000001.1"/>
</dbReference>
<dbReference type="eggNOG" id="COG2307">
    <property type="taxonomic scope" value="Bacteria"/>
</dbReference>
<proteinExistence type="predicted"/>